<dbReference type="InterPro" id="IPR043554">
    <property type="entry name" value="KINB"/>
</dbReference>
<gene>
    <name evidence="5" type="primary">KINB3_1</name>
    <name evidence="5" type="ORF">CK203_083469</name>
</gene>
<sequence>MNVVLTNLVPLFMTWGALYGHHSAMEPRPPISLLYHLMSFYCLPVAFHFQHEQPYGEDQDDTTVVGFEVPKSPDSSYNNVYPGHEDEAKDPPPVPPHLLHPLLSHPSSRDTSGTLPVPQNVILNHLYIENRETPRSVVALGITHRFRSKFVTVVLYKPVQRSASTST</sequence>
<feature type="domain" description="Association with the SNF1 complex (ASC)" evidence="4">
    <location>
        <begin position="70"/>
        <end position="159"/>
    </location>
</feature>
<evidence type="ECO:0000256" key="1">
    <source>
        <dbReference type="ARBA" id="ARBA00010926"/>
    </source>
</evidence>
<dbReference type="SMART" id="SM01010">
    <property type="entry name" value="AMPKBI"/>
    <property type="match status" value="1"/>
</dbReference>
<organism evidence="5 6">
    <name type="scientific">Vitis vinifera</name>
    <name type="common">Grape</name>
    <dbReference type="NCBI Taxonomy" id="29760"/>
    <lineage>
        <taxon>Eukaryota</taxon>
        <taxon>Viridiplantae</taxon>
        <taxon>Streptophyta</taxon>
        <taxon>Embryophyta</taxon>
        <taxon>Tracheophyta</taxon>
        <taxon>Spermatophyta</taxon>
        <taxon>Magnoliopsida</taxon>
        <taxon>eudicotyledons</taxon>
        <taxon>Gunneridae</taxon>
        <taxon>Pentapetalae</taxon>
        <taxon>rosids</taxon>
        <taxon>Vitales</taxon>
        <taxon>Vitaceae</taxon>
        <taxon>Viteae</taxon>
        <taxon>Vitis</taxon>
    </lineage>
</organism>
<dbReference type="EMBL" id="QGNW01002576">
    <property type="protein sequence ID" value="RVW17562.1"/>
    <property type="molecule type" value="Genomic_DNA"/>
</dbReference>
<protein>
    <submittedName>
        <fullName evidence="5">SNF1-related protein kinase regulatory subunit beta-3</fullName>
    </submittedName>
</protein>
<evidence type="ECO:0000256" key="2">
    <source>
        <dbReference type="SAM" id="MobiDB-lite"/>
    </source>
</evidence>
<keyword evidence="3" id="KW-0732">Signal</keyword>
<name>A0A438C2U1_VITVI</name>
<evidence type="ECO:0000313" key="5">
    <source>
        <dbReference type="EMBL" id="RVW17562.1"/>
    </source>
</evidence>
<evidence type="ECO:0000259" key="4">
    <source>
        <dbReference type="SMART" id="SM01010"/>
    </source>
</evidence>
<dbReference type="SUPFAM" id="SSF160219">
    <property type="entry name" value="AMPKBI-like"/>
    <property type="match status" value="1"/>
</dbReference>
<dbReference type="PANTHER" id="PTHR46316:SF5">
    <property type="entry name" value="SNF1-RELATED PROTEIN KINASE REGULATORY SUBUNIT BETA-3"/>
    <property type="match status" value="1"/>
</dbReference>
<dbReference type="Gene3D" id="6.20.250.60">
    <property type="match status" value="1"/>
</dbReference>
<dbReference type="PANTHER" id="PTHR46316">
    <property type="entry name" value="SNF1-RELATED PROTEIN KINASE REGULATORY SUBUNIT BETA-1"/>
    <property type="match status" value="1"/>
</dbReference>
<comment type="similarity">
    <text evidence="1">Belongs to the 5'-AMP-activated protein kinase beta subunit family.</text>
</comment>
<feature type="chain" id="PRO_5019207176" evidence="3">
    <location>
        <begin position="21"/>
        <end position="167"/>
    </location>
</feature>
<comment type="caution">
    <text evidence="5">The sequence shown here is derived from an EMBL/GenBank/DDBJ whole genome shotgun (WGS) entry which is preliminary data.</text>
</comment>
<feature type="signal peptide" evidence="3">
    <location>
        <begin position="1"/>
        <end position="20"/>
    </location>
</feature>
<evidence type="ECO:0000313" key="6">
    <source>
        <dbReference type="Proteomes" id="UP000288805"/>
    </source>
</evidence>
<dbReference type="Pfam" id="PF04739">
    <property type="entry name" value="AMPKBI"/>
    <property type="match status" value="1"/>
</dbReference>
<reference evidence="5 6" key="1">
    <citation type="journal article" date="2018" name="PLoS Genet.">
        <title>Population sequencing reveals clonal diversity and ancestral inbreeding in the grapevine cultivar Chardonnay.</title>
        <authorList>
            <person name="Roach M.J."/>
            <person name="Johnson D.L."/>
            <person name="Bohlmann J."/>
            <person name="van Vuuren H.J."/>
            <person name="Jones S.J."/>
            <person name="Pretorius I.S."/>
            <person name="Schmidt S.A."/>
            <person name="Borneman A.R."/>
        </authorList>
    </citation>
    <scope>NUCLEOTIDE SEQUENCE [LARGE SCALE GENOMIC DNA]</scope>
    <source>
        <strain evidence="6">cv. Chardonnay</strain>
        <tissue evidence="5">Leaf</tissue>
    </source>
</reference>
<dbReference type="InterPro" id="IPR037256">
    <property type="entry name" value="ASC_dom_sf"/>
</dbReference>
<dbReference type="InterPro" id="IPR006828">
    <property type="entry name" value="ASC_dom"/>
</dbReference>
<feature type="region of interest" description="Disordered" evidence="2">
    <location>
        <begin position="68"/>
        <end position="115"/>
    </location>
</feature>
<dbReference type="Proteomes" id="UP000288805">
    <property type="component" value="Unassembled WGS sequence"/>
</dbReference>
<evidence type="ECO:0000256" key="3">
    <source>
        <dbReference type="SAM" id="SignalP"/>
    </source>
</evidence>
<dbReference type="GO" id="GO:0005737">
    <property type="term" value="C:cytoplasm"/>
    <property type="evidence" value="ECO:0007669"/>
    <property type="project" value="UniProtKB-ARBA"/>
</dbReference>
<dbReference type="AlphaFoldDB" id="A0A438C2U1"/>
<accession>A0A438C2U1</accession>
<proteinExistence type="inferred from homology"/>